<dbReference type="SMART" id="SM00252">
    <property type="entry name" value="SH2"/>
    <property type="match status" value="2"/>
</dbReference>
<dbReference type="PANTHER" id="PTHR46075:SF5">
    <property type="entry name" value="PHOSPHATIDYLINOSITOL 3-KINASE REGULATORY SUBUNIT ALPHA"/>
    <property type="match status" value="1"/>
</dbReference>
<feature type="region of interest" description="Disordered" evidence="9">
    <location>
        <begin position="751"/>
        <end position="772"/>
    </location>
</feature>
<proteinExistence type="inferred from homology"/>
<dbReference type="PANTHER" id="PTHR46075">
    <property type="entry name" value="CHIMERIN FAMILY MEMBER"/>
    <property type="match status" value="1"/>
</dbReference>
<reference evidence="15" key="1">
    <citation type="journal article" date="2015" name="Proc. Natl. Acad. Sci. U.S.A.">
        <title>Genome sequence of the Asian Tiger mosquito, Aedes albopictus, reveals insights into its biology, genetics, and evolution.</title>
        <authorList>
            <person name="Chen X.G."/>
            <person name="Jiang X."/>
            <person name="Gu J."/>
            <person name="Xu M."/>
            <person name="Wu Y."/>
            <person name="Deng Y."/>
            <person name="Zhang C."/>
            <person name="Bonizzoni M."/>
            <person name="Dermauw W."/>
            <person name="Vontas J."/>
            <person name="Armbruster P."/>
            <person name="Huang X."/>
            <person name="Yang Y."/>
            <person name="Zhang H."/>
            <person name="He W."/>
            <person name="Peng H."/>
            <person name="Liu Y."/>
            <person name="Wu K."/>
            <person name="Chen J."/>
            <person name="Lirakis M."/>
            <person name="Topalis P."/>
            <person name="Van Leeuwen T."/>
            <person name="Hall A.B."/>
            <person name="Jiang X."/>
            <person name="Thorpe C."/>
            <person name="Mueller R.L."/>
            <person name="Sun C."/>
            <person name="Waterhouse R.M."/>
            <person name="Yan G."/>
            <person name="Tu Z.J."/>
            <person name="Fang X."/>
            <person name="James A.A."/>
        </authorList>
    </citation>
    <scope>NUCLEOTIDE SEQUENCE [LARGE SCALE GENOMIC DNA]</scope>
    <source>
        <strain evidence="15">Foshan</strain>
    </source>
</reference>
<feature type="coiled-coil region" evidence="8">
    <location>
        <begin position="947"/>
        <end position="974"/>
    </location>
</feature>
<feature type="domain" description="Phorbol-ester/DAG-type" evidence="11">
    <location>
        <begin position="424"/>
        <end position="474"/>
    </location>
</feature>
<evidence type="ECO:0000259" key="13">
    <source>
        <dbReference type="PROSITE" id="PS50238"/>
    </source>
</evidence>
<keyword evidence="6" id="KW-0862">Zinc</keyword>
<dbReference type="InterPro" id="IPR008936">
    <property type="entry name" value="Rho_GTPase_activation_prot"/>
</dbReference>
<dbReference type="PRINTS" id="PR00401">
    <property type="entry name" value="SH2DOMAIN"/>
</dbReference>
<sequence length="1211" mass="133647">MLRFHITMDSGGVEDSIVIYRATVSYTSATDCDELRRSYQKEDILEVCCTSRKRSPPVVDMSVAASTFGGWCRTFNTRTRRDGYVLLPNLQCCDDDISSGGNYSSSSSSMTTPSSTHYIPVAGLTGDNNSVAIGSGSNNNNSSSTSGNSSIATQNSSNTNSSELCGSGIINNGNSPATTAVPTVVTTVESTMAKLTITNSSKDVGSGTGSSGTTSEDIYVSCVNPTTGAGLVKVDELSSKSINKYHTTVPVYFVTPIICLLCRDYIWGLGLQGRQCRQCWSCFHIKCLPLTVHDMCQRSLPDVYPMMPAIHSTDKSINEWTSANVLEWMAANNLYTYADVFKAKDIKGCDLSNLDRDKLGQMGIKNEFHQQTILASIKDLLTSAEKPIQSGGSLRTISGGSGIVLKSAGEDSSSLDPASGGKHSHDLVNHSFLKLVKCDKCQQYLRGLIHQGLLCKQCNLIVHRQCSATGLMPCAALGTAMDTGGGGGGSRTTVLPTSRIQPVFGVGLCHQFNVDQLPAPQIVIILCNELEQKALCDDNLDLYKLYRTTQSSYDEVNKLRDSLNENLINTDLSNYSPECVATVLKKFLRELPDPIIPVLFYDKFIEASKITSDAVAAETLRLLIHELPIHHGNTLKHIMVHLIRICRMQCQRGIDSQPTILIQVWCHILLRPPWEKIVQIVSNTENHLRIMELLLYKIDWHEKLPEFASAPAVPPRKISRSTAALQQQSVSQPFLQQTLGTSTSTAFQAAASGSSLRKQPTTATITSPAAPVIPSTPLVGPIYNNTGSSGGGGSTASGDTRGTAMFRMVGDADTPADLRAAEWYWGNISRDEVKEKMTDVPDGSFLVRDASSGNGEYTLTLKKDGTDRVIKIFHTQDKYGFTRDGSHNSVVDLINFYRNVSLKEYNTILDIKLLYPISRFEDDSYISSTEDDTPRLAQKFIEISQSLNEKLHEREKLQEDLTMSKNQVDLKKQAQEAFIEAEKLFQDQLAIQTRFVSEAQPHEKQGISTNNKLIRDRMQELNQCRDQLQEDMKNEKTRIWQLEREINKLNPIIMSQSKEKTSYIEELKRQGINESQIKQMETDGYFSHSHGSQEMPHNDETTWLAPTFNRTDAEKELASKPNGTFVIRTGSGGHFALSIKCNDTVNHCIIQQTERGFGFAEPYNIYESLKSLVLHYASNSLEEHNDTLQTTLKYPLLATGGGSSSSKQQST</sequence>
<keyword evidence="3" id="KW-0597">Phosphoprotein</keyword>
<organism evidence="14 15">
    <name type="scientific">Aedes albopictus</name>
    <name type="common">Asian tiger mosquito</name>
    <name type="synonym">Stegomyia albopicta</name>
    <dbReference type="NCBI Taxonomy" id="7160"/>
    <lineage>
        <taxon>Eukaryota</taxon>
        <taxon>Metazoa</taxon>
        <taxon>Ecdysozoa</taxon>
        <taxon>Arthropoda</taxon>
        <taxon>Hexapoda</taxon>
        <taxon>Insecta</taxon>
        <taxon>Pterygota</taxon>
        <taxon>Neoptera</taxon>
        <taxon>Endopterygota</taxon>
        <taxon>Diptera</taxon>
        <taxon>Nematocera</taxon>
        <taxon>Culicoidea</taxon>
        <taxon>Culicidae</taxon>
        <taxon>Culicinae</taxon>
        <taxon>Aedini</taxon>
        <taxon>Aedes</taxon>
        <taxon>Stegomyia</taxon>
    </lineage>
</organism>
<keyword evidence="2" id="KW-0343">GTPase activation</keyword>
<protein>
    <recommendedName>
        <fullName evidence="16">Phosphatidylinositol 3-kinase regulatory subunit</fullName>
    </recommendedName>
</protein>
<dbReference type="Pfam" id="PF00620">
    <property type="entry name" value="RhoGAP"/>
    <property type="match status" value="1"/>
</dbReference>
<dbReference type="Gene3D" id="1.10.150.50">
    <property type="entry name" value="Transcription Factor, Ets-1"/>
    <property type="match status" value="1"/>
</dbReference>
<dbReference type="InterPro" id="IPR013761">
    <property type="entry name" value="SAM/pointed_sf"/>
</dbReference>
<evidence type="ECO:0000313" key="14">
    <source>
        <dbReference type="EnsemblMetazoa" id="AALFPA23_015190.P22034"/>
    </source>
</evidence>
<dbReference type="InterPro" id="IPR036860">
    <property type="entry name" value="SH2_dom_sf"/>
</dbReference>
<dbReference type="PRINTS" id="PR00678">
    <property type="entry name" value="PI3KINASEP85"/>
</dbReference>
<dbReference type="SMART" id="SM00324">
    <property type="entry name" value="RhoGAP"/>
    <property type="match status" value="1"/>
</dbReference>
<dbReference type="PROSITE" id="PS00479">
    <property type="entry name" value="ZF_DAG_PE_1"/>
    <property type="match status" value="1"/>
</dbReference>
<dbReference type="InterPro" id="IPR035020">
    <property type="entry name" value="PI3kinase_P85_cSH2"/>
</dbReference>
<dbReference type="Gene3D" id="3.30.505.10">
    <property type="entry name" value="SH2 domain"/>
    <property type="match status" value="2"/>
</dbReference>
<keyword evidence="8" id="KW-0175">Coiled coil</keyword>
<dbReference type="Pfam" id="PF16454">
    <property type="entry name" value="PI3K_P85_iSH2"/>
    <property type="match status" value="1"/>
</dbReference>
<dbReference type="SUPFAM" id="SSF57889">
    <property type="entry name" value="Cysteine-rich domain"/>
    <property type="match status" value="2"/>
</dbReference>
<dbReference type="InterPro" id="IPR032498">
    <property type="entry name" value="PI3K_P85_iSH2"/>
</dbReference>
<keyword evidence="5" id="KW-0677">Repeat</keyword>
<dbReference type="SUPFAM" id="SSF55550">
    <property type="entry name" value="SH2 domain"/>
    <property type="match status" value="2"/>
</dbReference>
<dbReference type="PROSITE" id="PS50105">
    <property type="entry name" value="SAM_DOMAIN"/>
    <property type="match status" value="1"/>
</dbReference>
<evidence type="ECO:0000256" key="7">
    <source>
        <dbReference type="PROSITE-ProRule" id="PRU00191"/>
    </source>
</evidence>
<dbReference type="InterPro" id="IPR046349">
    <property type="entry name" value="C1-like_sf"/>
</dbReference>
<evidence type="ECO:0000256" key="2">
    <source>
        <dbReference type="ARBA" id="ARBA00022468"/>
    </source>
</evidence>
<dbReference type="Pfam" id="PF07647">
    <property type="entry name" value="SAM_2"/>
    <property type="match status" value="1"/>
</dbReference>
<keyword evidence="4" id="KW-0479">Metal-binding</keyword>
<feature type="domain" description="SH2" evidence="10">
    <location>
        <begin position="823"/>
        <end position="917"/>
    </location>
</feature>
<evidence type="ECO:0000313" key="15">
    <source>
        <dbReference type="Proteomes" id="UP000069940"/>
    </source>
</evidence>
<feature type="region of interest" description="Disordered" evidence="9">
    <location>
        <begin position="130"/>
        <end position="159"/>
    </location>
</feature>
<dbReference type="Gene3D" id="1.10.555.10">
    <property type="entry name" value="Rho GTPase activation protein"/>
    <property type="match status" value="1"/>
</dbReference>
<keyword evidence="7" id="KW-0727">SH2 domain</keyword>
<dbReference type="Pfam" id="PF00017">
    <property type="entry name" value="SH2"/>
    <property type="match status" value="2"/>
</dbReference>
<evidence type="ECO:0000256" key="1">
    <source>
        <dbReference type="ARBA" id="ARBA00009442"/>
    </source>
</evidence>
<dbReference type="InterPro" id="IPR001660">
    <property type="entry name" value="SAM"/>
</dbReference>
<dbReference type="GeneID" id="109409609"/>
<dbReference type="EnsemblMetazoa" id="AALFPA23_015190.R22034">
    <property type="protein sequence ID" value="AALFPA23_015190.P22034"/>
    <property type="gene ID" value="AALFPA23_015190"/>
</dbReference>
<dbReference type="InterPro" id="IPR035022">
    <property type="entry name" value="PI3kinase_P85_nSH2"/>
</dbReference>
<feature type="domain" description="Rho-GAP" evidence="13">
    <location>
        <begin position="506"/>
        <end position="702"/>
    </location>
</feature>
<evidence type="ECO:0000256" key="6">
    <source>
        <dbReference type="ARBA" id="ARBA00022833"/>
    </source>
</evidence>
<dbReference type="Pfam" id="PF00130">
    <property type="entry name" value="C1_1"/>
    <property type="match status" value="1"/>
</dbReference>
<evidence type="ECO:0008006" key="16">
    <source>
        <dbReference type="Google" id="ProtNLM"/>
    </source>
</evidence>
<reference evidence="14" key="2">
    <citation type="submission" date="2025-05" db="UniProtKB">
        <authorList>
            <consortium name="EnsemblMetazoa"/>
        </authorList>
    </citation>
    <scope>IDENTIFICATION</scope>
    <source>
        <strain evidence="14">Foshan</strain>
    </source>
</reference>
<dbReference type="Gene3D" id="1.10.287.1490">
    <property type="match status" value="1"/>
</dbReference>
<feature type="domain" description="SH2" evidence="10">
    <location>
        <begin position="1103"/>
        <end position="1196"/>
    </location>
</feature>
<feature type="compositionally biased region" description="Low complexity" evidence="9">
    <location>
        <begin position="130"/>
        <end position="153"/>
    </location>
</feature>
<evidence type="ECO:0000259" key="11">
    <source>
        <dbReference type="PROSITE" id="PS50081"/>
    </source>
</evidence>
<dbReference type="PROSITE" id="PS50081">
    <property type="entry name" value="ZF_DAG_PE_2"/>
    <property type="match status" value="2"/>
</dbReference>
<evidence type="ECO:0000256" key="8">
    <source>
        <dbReference type="SAM" id="Coils"/>
    </source>
</evidence>
<name>A0ABM1Z571_AEDAL</name>
<dbReference type="PROSITE" id="PS50001">
    <property type="entry name" value="SH2"/>
    <property type="match status" value="2"/>
</dbReference>
<dbReference type="Proteomes" id="UP000069940">
    <property type="component" value="Unassembled WGS sequence"/>
</dbReference>
<dbReference type="RefSeq" id="XP_062709363.1">
    <property type="nucleotide sequence ID" value="XM_062853379.1"/>
</dbReference>
<dbReference type="SUPFAM" id="SSF47769">
    <property type="entry name" value="SAM/Pointed domain"/>
    <property type="match status" value="1"/>
</dbReference>
<keyword evidence="15" id="KW-1185">Reference proteome</keyword>
<comment type="similarity">
    <text evidence="1">Belongs to the PI3K p85 subunit family.</text>
</comment>
<dbReference type="CDD" id="cd00159">
    <property type="entry name" value="RhoGAP"/>
    <property type="match status" value="1"/>
</dbReference>
<accession>A0ABM1Z571</accession>
<dbReference type="CDD" id="cd09930">
    <property type="entry name" value="SH2_cSH2_p85_like"/>
    <property type="match status" value="1"/>
</dbReference>
<dbReference type="Gene3D" id="3.30.60.20">
    <property type="match status" value="2"/>
</dbReference>
<evidence type="ECO:0000259" key="10">
    <source>
        <dbReference type="PROSITE" id="PS50001"/>
    </source>
</evidence>
<dbReference type="InterPro" id="IPR002219">
    <property type="entry name" value="PKC_DAG/PE"/>
</dbReference>
<dbReference type="SMART" id="SM00109">
    <property type="entry name" value="C1"/>
    <property type="match status" value="2"/>
</dbReference>
<evidence type="ECO:0000256" key="9">
    <source>
        <dbReference type="SAM" id="MobiDB-lite"/>
    </source>
</evidence>
<dbReference type="CDD" id="cd12923">
    <property type="entry name" value="iSH2_PI3K_IA_R"/>
    <property type="match status" value="1"/>
</dbReference>
<evidence type="ECO:0000259" key="12">
    <source>
        <dbReference type="PROSITE" id="PS50105"/>
    </source>
</evidence>
<feature type="coiled-coil region" evidence="8">
    <location>
        <begin position="1011"/>
        <end position="1045"/>
    </location>
</feature>
<dbReference type="PROSITE" id="PS50238">
    <property type="entry name" value="RHOGAP"/>
    <property type="match status" value="1"/>
</dbReference>
<dbReference type="InterPro" id="IPR000198">
    <property type="entry name" value="RhoGAP_dom"/>
</dbReference>
<evidence type="ECO:0000256" key="3">
    <source>
        <dbReference type="ARBA" id="ARBA00022553"/>
    </source>
</evidence>
<dbReference type="SMART" id="SM00454">
    <property type="entry name" value="SAM"/>
    <property type="match status" value="1"/>
</dbReference>
<dbReference type="InterPro" id="IPR051854">
    <property type="entry name" value="Rho-type_GAP"/>
</dbReference>
<dbReference type="SUPFAM" id="SSF48350">
    <property type="entry name" value="GTPase activation domain, GAP"/>
    <property type="match status" value="1"/>
</dbReference>
<feature type="domain" description="SAM" evidence="12">
    <location>
        <begin position="320"/>
        <end position="383"/>
    </location>
</feature>
<feature type="domain" description="Phorbol-ester/DAG-type" evidence="11">
    <location>
        <begin position="245"/>
        <end position="296"/>
    </location>
</feature>
<evidence type="ECO:0000256" key="5">
    <source>
        <dbReference type="ARBA" id="ARBA00022737"/>
    </source>
</evidence>
<dbReference type="CDD" id="cd09942">
    <property type="entry name" value="SH2_nSH2_p85_like"/>
    <property type="match status" value="1"/>
</dbReference>
<evidence type="ECO:0000256" key="4">
    <source>
        <dbReference type="ARBA" id="ARBA00022723"/>
    </source>
</evidence>
<dbReference type="InterPro" id="IPR000980">
    <property type="entry name" value="SH2"/>
</dbReference>